<feature type="transmembrane region" description="Helical" evidence="6">
    <location>
        <begin position="220"/>
        <end position="241"/>
    </location>
</feature>
<feature type="transmembrane region" description="Helical" evidence="6">
    <location>
        <begin position="300"/>
        <end position="316"/>
    </location>
</feature>
<evidence type="ECO:0000313" key="8">
    <source>
        <dbReference type="Proteomes" id="UP001139150"/>
    </source>
</evidence>
<dbReference type="Proteomes" id="UP001139150">
    <property type="component" value="Unassembled WGS sequence"/>
</dbReference>
<dbReference type="InterPro" id="IPR001851">
    <property type="entry name" value="ABC_transp_permease"/>
</dbReference>
<feature type="transmembrane region" description="Helical" evidence="6">
    <location>
        <begin position="274"/>
        <end position="294"/>
    </location>
</feature>
<dbReference type="EMBL" id="JAKRYL010000046">
    <property type="protein sequence ID" value="MCL7749917.1"/>
    <property type="molecule type" value="Genomic_DNA"/>
</dbReference>
<evidence type="ECO:0000256" key="3">
    <source>
        <dbReference type="ARBA" id="ARBA00022692"/>
    </source>
</evidence>
<dbReference type="GO" id="GO:0005886">
    <property type="term" value="C:plasma membrane"/>
    <property type="evidence" value="ECO:0007669"/>
    <property type="project" value="UniProtKB-SubCell"/>
</dbReference>
<evidence type="ECO:0000256" key="4">
    <source>
        <dbReference type="ARBA" id="ARBA00022989"/>
    </source>
</evidence>
<dbReference type="AlphaFoldDB" id="A0A9X2I8D9"/>
<evidence type="ECO:0000256" key="1">
    <source>
        <dbReference type="ARBA" id="ARBA00004651"/>
    </source>
</evidence>
<feature type="transmembrane region" description="Helical" evidence="6">
    <location>
        <begin position="168"/>
        <end position="189"/>
    </location>
</feature>
<dbReference type="Pfam" id="PF02653">
    <property type="entry name" value="BPD_transp_2"/>
    <property type="match status" value="1"/>
</dbReference>
<keyword evidence="5 6" id="KW-0472">Membrane</keyword>
<evidence type="ECO:0000256" key="5">
    <source>
        <dbReference type="ARBA" id="ARBA00023136"/>
    </source>
</evidence>
<dbReference type="GO" id="GO:0022857">
    <property type="term" value="F:transmembrane transporter activity"/>
    <property type="evidence" value="ECO:0007669"/>
    <property type="project" value="InterPro"/>
</dbReference>
<gene>
    <name evidence="7" type="ORF">MF646_22700</name>
</gene>
<organism evidence="7 8">
    <name type="scientific">Halalkalibacter alkaliphilus</name>
    <dbReference type="NCBI Taxonomy" id="2917993"/>
    <lineage>
        <taxon>Bacteria</taxon>
        <taxon>Bacillati</taxon>
        <taxon>Bacillota</taxon>
        <taxon>Bacilli</taxon>
        <taxon>Bacillales</taxon>
        <taxon>Bacillaceae</taxon>
        <taxon>Halalkalibacter</taxon>
    </lineage>
</organism>
<reference evidence="7" key="1">
    <citation type="submission" date="2022-02" db="EMBL/GenBank/DDBJ databases">
        <title>Halalkalibacter sp. nov. isolated from Lonar Lake, India.</title>
        <authorList>
            <person name="Joshi A."/>
            <person name="Thite S."/>
            <person name="Lodha T."/>
        </authorList>
    </citation>
    <scope>NUCLEOTIDE SEQUENCE</scope>
    <source>
        <strain evidence="7">MEB205</strain>
    </source>
</reference>
<dbReference type="CDD" id="cd06579">
    <property type="entry name" value="TM_PBP1_transp_AraH_like"/>
    <property type="match status" value="1"/>
</dbReference>
<keyword evidence="4 6" id="KW-1133">Transmembrane helix</keyword>
<keyword evidence="8" id="KW-1185">Reference proteome</keyword>
<evidence type="ECO:0000313" key="7">
    <source>
        <dbReference type="EMBL" id="MCL7749917.1"/>
    </source>
</evidence>
<protein>
    <submittedName>
        <fullName evidence="7">ABC transporter permease</fullName>
    </submittedName>
</protein>
<comment type="subcellular location">
    <subcellularLocation>
        <location evidence="1">Cell membrane</location>
        <topology evidence="1">Multi-pass membrane protein</topology>
    </subcellularLocation>
</comment>
<evidence type="ECO:0000256" key="6">
    <source>
        <dbReference type="SAM" id="Phobius"/>
    </source>
</evidence>
<keyword evidence="3 6" id="KW-0812">Transmembrane</keyword>
<dbReference type="PANTHER" id="PTHR32196">
    <property type="entry name" value="ABC TRANSPORTER PERMEASE PROTEIN YPHD-RELATED-RELATED"/>
    <property type="match status" value="1"/>
</dbReference>
<proteinExistence type="predicted"/>
<sequence>MELQLTENQSLGFKLKKQLLGGLGTFVGLFILLTIFSMLSPVFFTAGNLQNILIQSATNAIIAAGMTFVIIAGQIDLSVGSTLALTSIVSAEVMLSTGSLFLGIVVALILGTLLGAFNGFFVAFMGLPAFIVTLATMWLFRGTAYVISEGQAIVGLPEGLRVLSSGSFLFIPNIVWLMLLTYFVCYIVLTRLTVGRKIYATGDNEESARLSGINVKMVQILVFSISGFLTSVGAIVLMARLNSAQPVAGTTFELMAIAATVIGGTSLTKGGVGGILGTLIGAVFIASLLNGLVILNVSAFWQQVIMGIVILFAVGIDKYRKKLTS</sequence>
<name>A0A9X2I8D9_9BACI</name>
<feature type="transmembrane region" description="Helical" evidence="6">
    <location>
        <begin position="247"/>
        <end position="267"/>
    </location>
</feature>
<accession>A0A9X2I8D9</accession>
<evidence type="ECO:0000256" key="2">
    <source>
        <dbReference type="ARBA" id="ARBA00022475"/>
    </source>
</evidence>
<feature type="transmembrane region" description="Helical" evidence="6">
    <location>
        <begin position="120"/>
        <end position="140"/>
    </location>
</feature>
<dbReference type="PANTHER" id="PTHR32196:SF72">
    <property type="entry name" value="RIBOSE IMPORT PERMEASE PROTEIN RBSC"/>
    <property type="match status" value="1"/>
</dbReference>
<feature type="transmembrane region" description="Helical" evidence="6">
    <location>
        <begin position="20"/>
        <end position="40"/>
    </location>
</feature>
<comment type="caution">
    <text evidence="7">The sequence shown here is derived from an EMBL/GenBank/DDBJ whole genome shotgun (WGS) entry which is preliminary data.</text>
</comment>
<feature type="transmembrane region" description="Helical" evidence="6">
    <location>
        <begin position="52"/>
        <end position="73"/>
    </location>
</feature>
<dbReference type="RefSeq" id="WP_250098764.1">
    <property type="nucleotide sequence ID" value="NZ_JAKRYL010000046.1"/>
</dbReference>
<feature type="transmembrane region" description="Helical" evidence="6">
    <location>
        <begin position="93"/>
        <end position="113"/>
    </location>
</feature>
<keyword evidence="2" id="KW-1003">Cell membrane</keyword>